<evidence type="ECO:0000259" key="10">
    <source>
        <dbReference type="PROSITE" id="PS51294"/>
    </source>
</evidence>
<feature type="region of interest" description="Disordered" evidence="7">
    <location>
        <begin position="77"/>
        <end position="114"/>
    </location>
</feature>
<dbReference type="CDD" id="cd00167">
    <property type="entry name" value="SANT"/>
    <property type="match status" value="1"/>
</dbReference>
<comment type="subcellular location">
    <subcellularLocation>
        <location evidence="1">Nucleus</location>
    </subcellularLocation>
</comment>
<keyword evidence="8" id="KW-0812">Transmembrane</keyword>
<feature type="transmembrane region" description="Helical" evidence="8">
    <location>
        <begin position="12"/>
        <end position="39"/>
    </location>
</feature>
<gene>
    <name evidence="11" type="ORF">KP509_21G043700</name>
</gene>
<protein>
    <submittedName>
        <fullName evidence="11">Uncharacterized protein</fullName>
    </submittedName>
</protein>
<keyword evidence="8" id="KW-1133">Transmembrane helix</keyword>
<keyword evidence="3" id="KW-0805">Transcription regulation</keyword>
<evidence type="ECO:0000256" key="5">
    <source>
        <dbReference type="ARBA" id="ARBA00023163"/>
    </source>
</evidence>
<dbReference type="Proteomes" id="UP000825935">
    <property type="component" value="Chromosome 21"/>
</dbReference>
<dbReference type="InterPro" id="IPR017930">
    <property type="entry name" value="Myb_dom"/>
</dbReference>
<dbReference type="PANTHER" id="PTHR47997:SF75">
    <property type="entry name" value="MYB DOMAIN PROTEIN 55"/>
    <property type="match status" value="1"/>
</dbReference>
<evidence type="ECO:0000256" key="6">
    <source>
        <dbReference type="ARBA" id="ARBA00023242"/>
    </source>
</evidence>
<evidence type="ECO:0000256" key="8">
    <source>
        <dbReference type="SAM" id="Phobius"/>
    </source>
</evidence>
<feature type="region of interest" description="Disordered" evidence="7">
    <location>
        <begin position="273"/>
        <end position="299"/>
    </location>
</feature>
<feature type="compositionally biased region" description="Polar residues" evidence="7">
    <location>
        <begin position="77"/>
        <end position="91"/>
    </location>
</feature>
<dbReference type="GO" id="GO:0005634">
    <property type="term" value="C:nucleus"/>
    <property type="evidence" value="ECO:0007669"/>
    <property type="project" value="UniProtKB-SubCell"/>
</dbReference>
<evidence type="ECO:0000256" key="7">
    <source>
        <dbReference type="SAM" id="MobiDB-lite"/>
    </source>
</evidence>
<dbReference type="PANTHER" id="PTHR47997">
    <property type="entry name" value="MYB DOMAIN PROTEIN 55"/>
    <property type="match status" value="1"/>
</dbReference>
<dbReference type="SUPFAM" id="SSF46689">
    <property type="entry name" value="Homeodomain-like"/>
    <property type="match status" value="1"/>
</dbReference>
<feature type="domain" description="HTH myb-type" evidence="10">
    <location>
        <begin position="42"/>
        <end position="70"/>
    </location>
</feature>
<keyword evidence="5" id="KW-0804">Transcription</keyword>
<dbReference type="GO" id="GO:0003677">
    <property type="term" value="F:DNA binding"/>
    <property type="evidence" value="ECO:0007669"/>
    <property type="project" value="UniProtKB-KW"/>
</dbReference>
<keyword evidence="6" id="KW-0539">Nucleus</keyword>
<dbReference type="OrthoDB" id="2143914at2759"/>
<dbReference type="AlphaFoldDB" id="A0A8T2S9S7"/>
<accession>A0A8T2S9S7</accession>
<reference evidence="11" key="1">
    <citation type="submission" date="2021-08" db="EMBL/GenBank/DDBJ databases">
        <title>WGS assembly of Ceratopteris richardii.</title>
        <authorList>
            <person name="Marchant D.B."/>
            <person name="Chen G."/>
            <person name="Jenkins J."/>
            <person name="Shu S."/>
            <person name="Leebens-Mack J."/>
            <person name="Grimwood J."/>
            <person name="Schmutz J."/>
            <person name="Soltis P."/>
            <person name="Soltis D."/>
            <person name="Chen Z.-H."/>
        </authorList>
    </citation>
    <scope>NUCLEOTIDE SEQUENCE</scope>
    <source>
        <strain evidence="11">Whitten #5841</strain>
        <tissue evidence="11">Leaf</tissue>
    </source>
</reference>
<dbReference type="InterPro" id="IPR009057">
    <property type="entry name" value="Homeodomain-like_sf"/>
</dbReference>
<feature type="domain" description="Myb-like" evidence="9">
    <location>
        <begin position="42"/>
        <end position="66"/>
    </location>
</feature>
<evidence type="ECO:0000259" key="9">
    <source>
        <dbReference type="PROSITE" id="PS50090"/>
    </source>
</evidence>
<dbReference type="EMBL" id="CM035426">
    <property type="protein sequence ID" value="KAH7315308.1"/>
    <property type="molecule type" value="Genomic_DNA"/>
</dbReference>
<evidence type="ECO:0000313" key="12">
    <source>
        <dbReference type="Proteomes" id="UP000825935"/>
    </source>
</evidence>
<feature type="compositionally biased region" description="Low complexity" evidence="7">
    <location>
        <begin position="97"/>
        <end position="110"/>
    </location>
</feature>
<keyword evidence="4" id="KW-0238">DNA-binding</keyword>
<comment type="caution">
    <text evidence="11">The sequence shown here is derived from an EMBL/GenBank/DDBJ whole genome shotgun (WGS) entry which is preliminary data.</text>
</comment>
<sequence>MDLLIDSRYLNNMFIVLIILDLILCFSLTIHLFLFSIIFSCRWSEIAASLKGRTDNEVKNLWNTTIKRCLATISTHNQKPKSQNNGTSHTDGSFVDSASHTSSQSASSSTWGLHMEHSPTGGSFFPSLVSEGNNEHLQIIDSKCATMDSIHHGYLGEEVGSVDDSCTSSRFLDLTFLPESNSSPPIFDPLLEASFYSSCKLYHLETKPSYKDNPTLENQGSIENKASYVQAPSLLSPSSPASHRAQGVDITTLMEWDAYDGDLQSITTTKPQWNACSDHKRSSQKIGDKRPLQNLNSNIPSNQNSFLVTTEFGPQDVISYALYGREYV</sequence>
<dbReference type="PROSITE" id="PS51294">
    <property type="entry name" value="HTH_MYB"/>
    <property type="match status" value="1"/>
</dbReference>
<evidence type="ECO:0000256" key="2">
    <source>
        <dbReference type="ARBA" id="ARBA00022737"/>
    </source>
</evidence>
<organism evidence="11 12">
    <name type="scientific">Ceratopteris richardii</name>
    <name type="common">Triangle waterfern</name>
    <dbReference type="NCBI Taxonomy" id="49495"/>
    <lineage>
        <taxon>Eukaryota</taxon>
        <taxon>Viridiplantae</taxon>
        <taxon>Streptophyta</taxon>
        <taxon>Embryophyta</taxon>
        <taxon>Tracheophyta</taxon>
        <taxon>Polypodiopsida</taxon>
        <taxon>Polypodiidae</taxon>
        <taxon>Polypodiales</taxon>
        <taxon>Pteridineae</taxon>
        <taxon>Pteridaceae</taxon>
        <taxon>Parkerioideae</taxon>
        <taxon>Ceratopteris</taxon>
    </lineage>
</organism>
<evidence type="ECO:0000313" key="11">
    <source>
        <dbReference type="EMBL" id="KAH7315308.1"/>
    </source>
</evidence>
<feature type="compositionally biased region" description="Basic and acidic residues" evidence="7">
    <location>
        <begin position="277"/>
        <end position="291"/>
    </location>
</feature>
<evidence type="ECO:0000256" key="4">
    <source>
        <dbReference type="ARBA" id="ARBA00023125"/>
    </source>
</evidence>
<keyword evidence="12" id="KW-1185">Reference proteome</keyword>
<name>A0A8T2S9S7_CERRI</name>
<keyword evidence="2" id="KW-0677">Repeat</keyword>
<dbReference type="PROSITE" id="PS50090">
    <property type="entry name" value="MYB_LIKE"/>
    <property type="match status" value="1"/>
</dbReference>
<dbReference type="InterPro" id="IPR001005">
    <property type="entry name" value="SANT/Myb"/>
</dbReference>
<proteinExistence type="predicted"/>
<dbReference type="InterPro" id="IPR051953">
    <property type="entry name" value="Plant_SW-associated_TFs"/>
</dbReference>
<dbReference type="Gene3D" id="1.10.10.60">
    <property type="entry name" value="Homeodomain-like"/>
    <property type="match status" value="1"/>
</dbReference>
<evidence type="ECO:0000256" key="1">
    <source>
        <dbReference type="ARBA" id="ARBA00004123"/>
    </source>
</evidence>
<keyword evidence="8" id="KW-0472">Membrane</keyword>
<evidence type="ECO:0000256" key="3">
    <source>
        <dbReference type="ARBA" id="ARBA00023015"/>
    </source>
</evidence>